<keyword evidence="4" id="KW-0238">DNA-binding</keyword>
<dbReference type="SUPFAM" id="SSF88659">
    <property type="entry name" value="Sigma3 and sigma4 domains of RNA polymerase sigma factors"/>
    <property type="match status" value="1"/>
</dbReference>
<sequence length="220" mass="24745">MSNSSELPASQMSVSRMPVRNVSVRNVSVGNVSVGNWGSANNMAMSALVQQHHSLVFKICMKFLGHRQDAEDVTQETFSRFAKHFDRWDRGRPLEPWLAKIAGNRCRSFLASRQSVRHRSALHQSLSEVSEPVRQETQQIDAANQLQEEVSIAIAALPQMQQTAFTMFHEQGLSYAEISDRVGHPLGTVKTWVHRARQQLIQHLSHRDAIVPQRKQSGGA</sequence>
<dbReference type="InterPro" id="IPR039425">
    <property type="entry name" value="RNA_pol_sigma-70-like"/>
</dbReference>
<dbReference type="InterPro" id="IPR036388">
    <property type="entry name" value="WH-like_DNA-bd_sf"/>
</dbReference>
<comment type="caution">
    <text evidence="8">The sequence shown here is derived from an EMBL/GenBank/DDBJ whole genome shotgun (WGS) entry which is preliminary data.</text>
</comment>
<dbReference type="GO" id="GO:0003677">
    <property type="term" value="F:DNA binding"/>
    <property type="evidence" value="ECO:0007669"/>
    <property type="project" value="UniProtKB-KW"/>
</dbReference>
<protein>
    <submittedName>
        <fullName evidence="8">ECF RNA polymerase sigma factor SigE</fullName>
    </submittedName>
</protein>
<dbReference type="OrthoDB" id="9785675at2"/>
<name>A0A5B1CMJ0_9BACT</name>
<evidence type="ECO:0000256" key="1">
    <source>
        <dbReference type="ARBA" id="ARBA00010641"/>
    </source>
</evidence>
<keyword evidence="3" id="KW-0731">Sigma factor</keyword>
<gene>
    <name evidence="8" type="primary">sigE_5</name>
    <name evidence="8" type="ORF">LF1_31030</name>
</gene>
<evidence type="ECO:0000256" key="3">
    <source>
        <dbReference type="ARBA" id="ARBA00023082"/>
    </source>
</evidence>
<feature type="domain" description="RNA polymerase sigma-70 region 2" evidence="6">
    <location>
        <begin position="48"/>
        <end position="114"/>
    </location>
</feature>
<keyword evidence="9" id="KW-1185">Reference proteome</keyword>
<evidence type="ECO:0000256" key="2">
    <source>
        <dbReference type="ARBA" id="ARBA00023015"/>
    </source>
</evidence>
<accession>A0A5B1CMJ0</accession>
<dbReference type="InterPro" id="IPR013324">
    <property type="entry name" value="RNA_pol_sigma_r3/r4-like"/>
</dbReference>
<evidence type="ECO:0000256" key="5">
    <source>
        <dbReference type="ARBA" id="ARBA00023163"/>
    </source>
</evidence>
<keyword evidence="2" id="KW-0805">Transcription regulation</keyword>
<dbReference type="CDD" id="cd06171">
    <property type="entry name" value="Sigma70_r4"/>
    <property type="match status" value="1"/>
</dbReference>
<dbReference type="NCBIfam" id="TIGR02937">
    <property type="entry name" value="sigma70-ECF"/>
    <property type="match status" value="1"/>
</dbReference>
<evidence type="ECO:0000259" key="7">
    <source>
        <dbReference type="Pfam" id="PF08281"/>
    </source>
</evidence>
<feature type="domain" description="RNA polymerase sigma factor 70 region 4 type 2" evidence="7">
    <location>
        <begin position="153"/>
        <end position="200"/>
    </location>
</feature>
<evidence type="ECO:0000259" key="6">
    <source>
        <dbReference type="Pfam" id="PF04542"/>
    </source>
</evidence>
<dbReference type="InterPro" id="IPR013325">
    <property type="entry name" value="RNA_pol_sigma_r2"/>
</dbReference>
<dbReference type="PANTHER" id="PTHR43133:SF8">
    <property type="entry name" value="RNA POLYMERASE SIGMA FACTOR HI_1459-RELATED"/>
    <property type="match status" value="1"/>
</dbReference>
<dbReference type="Pfam" id="PF08281">
    <property type="entry name" value="Sigma70_r4_2"/>
    <property type="match status" value="1"/>
</dbReference>
<dbReference type="InterPro" id="IPR014284">
    <property type="entry name" value="RNA_pol_sigma-70_dom"/>
</dbReference>
<dbReference type="RefSeq" id="WP_084422984.1">
    <property type="nucleotide sequence ID" value="NZ_LWSK01000180.1"/>
</dbReference>
<keyword evidence="5" id="KW-0804">Transcription</keyword>
<evidence type="ECO:0000256" key="4">
    <source>
        <dbReference type="ARBA" id="ARBA00023125"/>
    </source>
</evidence>
<dbReference type="GO" id="GO:0006352">
    <property type="term" value="P:DNA-templated transcription initiation"/>
    <property type="evidence" value="ECO:0007669"/>
    <property type="project" value="InterPro"/>
</dbReference>
<dbReference type="InterPro" id="IPR007627">
    <property type="entry name" value="RNA_pol_sigma70_r2"/>
</dbReference>
<dbReference type="Pfam" id="PF04542">
    <property type="entry name" value="Sigma70_r2"/>
    <property type="match status" value="1"/>
</dbReference>
<reference evidence="8 9" key="1">
    <citation type="submission" date="2019-08" db="EMBL/GenBank/DDBJ databases">
        <title>Deep-cultivation of Planctomycetes and their phenomic and genomic characterization uncovers novel biology.</title>
        <authorList>
            <person name="Wiegand S."/>
            <person name="Jogler M."/>
            <person name="Boedeker C."/>
            <person name="Pinto D."/>
            <person name="Vollmers J."/>
            <person name="Rivas-Marin E."/>
            <person name="Kohn T."/>
            <person name="Peeters S.H."/>
            <person name="Heuer A."/>
            <person name="Rast P."/>
            <person name="Oberbeckmann S."/>
            <person name="Bunk B."/>
            <person name="Jeske O."/>
            <person name="Meyerdierks A."/>
            <person name="Storesund J.E."/>
            <person name="Kallscheuer N."/>
            <person name="Luecker S."/>
            <person name="Lage O.M."/>
            <person name="Pohl T."/>
            <person name="Merkel B.J."/>
            <person name="Hornburger P."/>
            <person name="Mueller R.-W."/>
            <person name="Bruemmer F."/>
            <person name="Labrenz M."/>
            <person name="Spormann A.M."/>
            <person name="Op Den Camp H."/>
            <person name="Overmann J."/>
            <person name="Amann R."/>
            <person name="Jetten M.S.M."/>
            <person name="Mascher T."/>
            <person name="Medema M.H."/>
            <person name="Devos D.P."/>
            <person name="Kaster A.-K."/>
            <person name="Ovreas L."/>
            <person name="Rohde M."/>
            <person name="Galperin M.Y."/>
            <person name="Jogler C."/>
        </authorList>
    </citation>
    <scope>NUCLEOTIDE SEQUENCE [LARGE SCALE GENOMIC DNA]</scope>
    <source>
        <strain evidence="8 9">LF1</strain>
    </source>
</reference>
<dbReference type="Proteomes" id="UP000322699">
    <property type="component" value="Unassembled WGS sequence"/>
</dbReference>
<proteinExistence type="inferred from homology"/>
<dbReference type="EMBL" id="VRLW01000001">
    <property type="protein sequence ID" value="KAA1260563.1"/>
    <property type="molecule type" value="Genomic_DNA"/>
</dbReference>
<organism evidence="8 9">
    <name type="scientific">Rubripirellula obstinata</name>
    <dbReference type="NCBI Taxonomy" id="406547"/>
    <lineage>
        <taxon>Bacteria</taxon>
        <taxon>Pseudomonadati</taxon>
        <taxon>Planctomycetota</taxon>
        <taxon>Planctomycetia</taxon>
        <taxon>Pirellulales</taxon>
        <taxon>Pirellulaceae</taxon>
        <taxon>Rubripirellula</taxon>
    </lineage>
</organism>
<dbReference type="SUPFAM" id="SSF88946">
    <property type="entry name" value="Sigma2 domain of RNA polymerase sigma factors"/>
    <property type="match status" value="1"/>
</dbReference>
<dbReference type="InterPro" id="IPR013249">
    <property type="entry name" value="RNA_pol_sigma70_r4_t2"/>
</dbReference>
<evidence type="ECO:0000313" key="9">
    <source>
        <dbReference type="Proteomes" id="UP000322699"/>
    </source>
</evidence>
<evidence type="ECO:0000313" key="8">
    <source>
        <dbReference type="EMBL" id="KAA1260563.1"/>
    </source>
</evidence>
<dbReference type="GO" id="GO:0016987">
    <property type="term" value="F:sigma factor activity"/>
    <property type="evidence" value="ECO:0007669"/>
    <property type="project" value="UniProtKB-KW"/>
</dbReference>
<dbReference type="AlphaFoldDB" id="A0A5B1CMJ0"/>
<comment type="similarity">
    <text evidence="1">Belongs to the sigma-70 factor family. ECF subfamily.</text>
</comment>
<dbReference type="PANTHER" id="PTHR43133">
    <property type="entry name" value="RNA POLYMERASE ECF-TYPE SIGMA FACTO"/>
    <property type="match status" value="1"/>
</dbReference>
<dbReference type="Gene3D" id="1.10.1740.10">
    <property type="match status" value="1"/>
</dbReference>
<dbReference type="Gene3D" id="1.10.10.10">
    <property type="entry name" value="Winged helix-like DNA-binding domain superfamily/Winged helix DNA-binding domain"/>
    <property type="match status" value="1"/>
</dbReference>